<dbReference type="Gene3D" id="1.20.1260.120">
    <property type="entry name" value="Protein of unknown function DUF2935"/>
    <property type="match status" value="1"/>
</dbReference>
<dbReference type="SUPFAM" id="SSF158430">
    <property type="entry name" value="Bacillus cereus metalloprotein-like"/>
    <property type="match status" value="2"/>
</dbReference>
<name>A0A2R5EJX9_9BACL</name>
<protein>
    <recommendedName>
        <fullName evidence="3">DUF2935 domain-containing protein</fullName>
    </recommendedName>
</protein>
<organism evidence="1 2">
    <name type="scientific">Paenibacillus agaridevorans</name>
    <dbReference type="NCBI Taxonomy" id="171404"/>
    <lineage>
        <taxon>Bacteria</taxon>
        <taxon>Bacillati</taxon>
        <taxon>Bacillota</taxon>
        <taxon>Bacilli</taxon>
        <taxon>Bacillales</taxon>
        <taxon>Paenibacillaceae</taxon>
        <taxon>Paenibacillus</taxon>
    </lineage>
</organism>
<dbReference type="EMBL" id="BDQX01000031">
    <property type="protein sequence ID" value="GBG05929.1"/>
    <property type="molecule type" value="Genomic_DNA"/>
</dbReference>
<accession>A0A2R5EJX9</accession>
<dbReference type="InterPro" id="IPR021328">
    <property type="entry name" value="CotB-like"/>
</dbReference>
<gene>
    <name evidence="1" type="ORF">PAT3040_00415</name>
</gene>
<evidence type="ECO:0000313" key="1">
    <source>
        <dbReference type="EMBL" id="GBG05929.1"/>
    </source>
</evidence>
<dbReference type="Proteomes" id="UP000245202">
    <property type="component" value="Unassembled WGS sequence"/>
</dbReference>
<comment type="caution">
    <text evidence="1">The sequence shown here is derived from an EMBL/GenBank/DDBJ whole genome shotgun (WGS) entry which is preliminary data.</text>
</comment>
<proteinExistence type="predicted"/>
<evidence type="ECO:0008006" key="3">
    <source>
        <dbReference type="Google" id="ProtNLM"/>
    </source>
</evidence>
<dbReference type="Pfam" id="PF11155">
    <property type="entry name" value="DUF2935"/>
    <property type="match status" value="2"/>
</dbReference>
<dbReference type="AlphaFoldDB" id="A0A2R5EJX9"/>
<sequence>MASDASEDFTNHALEATTELRTFKLDLLDRLLLGQVSIALSPTFINHMVNELEEYLRILISLREGKGVPVFPSLHHDLLWLPDAAGHAGAIAADLDGVEKRLIERSQKFEKHFNDYYLKAIELVGYFRTLREQYPALKRFHADVDLEMKVFMTFLKEIEELELSEELLSRIDPLMPHHMYREECYYLLKLSESGQIAAPDCDPAKPREEATG</sequence>
<reference evidence="1 2" key="1">
    <citation type="submission" date="2017-08" db="EMBL/GenBank/DDBJ databases">
        <title>Substantial Increase in Enzyme Production by Combined Drug-Resistance Mutations in Paenibacillus agaridevorans.</title>
        <authorList>
            <person name="Tanaka Y."/>
            <person name="Funane K."/>
            <person name="Hosaka T."/>
            <person name="Shiwa Y."/>
            <person name="Fujita N."/>
            <person name="Miyazaki T."/>
            <person name="Yoshikawa H."/>
            <person name="Murakami K."/>
            <person name="Kasahara K."/>
            <person name="Inaoka T."/>
            <person name="Hiraga Y."/>
            <person name="Ochi K."/>
        </authorList>
    </citation>
    <scope>NUCLEOTIDE SEQUENCE [LARGE SCALE GENOMIC DNA]</scope>
    <source>
        <strain evidence="1 2">T-3040</strain>
    </source>
</reference>
<keyword evidence="2" id="KW-1185">Reference proteome</keyword>
<evidence type="ECO:0000313" key="2">
    <source>
        <dbReference type="Proteomes" id="UP000245202"/>
    </source>
</evidence>